<evidence type="ECO:0000313" key="3">
    <source>
        <dbReference type="EMBL" id="GAJ23618.1"/>
    </source>
</evidence>
<sequence length="84" mass="9407">MLIREVILENFMSYEYARVPLKQGVNVVCGPNGSGKSSFLVGICVALGDTYTERSKKLSDLIRWGQERARVSLLLDNSERENGK</sequence>
<proteinExistence type="predicted"/>
<gene>
    <name evidence="3" type="ORF">S12H4_57558</name>
</gene>
<dbReference type="EMBL" id="BARW01037245">
    <property type="protein sequence ID" value="GAJ23618.1"/>
    <property type="molecule type" value="Genomic_DNA"/>
</dbReference>
<comment type="caution">
    <text evidence="3">The sequence shown here is derived from an EMBL/GenBank/DDBJ whole genome shotgun (WGS) entry which is preliminary data.</text>
</comment>
<dbReference type="Pfam" id="PF02463">
    <property type="entry name" value="SMC_N"/>
    <property type="match status" value="1"/>
</dbReference>
<dbReference type="GO" id="GO:0030915">
    <property type="term" value="C:Smc5-Smc6 complex"/>
    <property type="evidence" value="ECO:0007669"/>
    <property type="project" value="TreeGrafter"/>
</dbReference>
<reference evidence="3" key="1">
    <citation type="journal article" date="2014" name="Front. Microbiol.">
        <title>High frequency of phylogenetically diverse reductive dehalogenase-homologous genes in deep subseafloor sedimentary metagenomes.</title>
        <authorList>
            <person name="Kawai M."/>
            <person name="Futagami T."/>
            <person name="Toyoda A."/>
            <person name="Takaki Y."/>
            <person name="Nishi S."/>
            <person name="Hori S."/>
            <person name="Arai W."/>
            <person name="Tsubouchi T."/>
            <person name="Morono Y."/>
            <person name="Uchiyama I."/>
            <person name="Ito T."/>
            <person name="Fujiyama A."/>
            <person name="Inagaki F."/>
            <person name="Takami H."/>
        </authorList>
    </citation>
    <scope>NUCLEOTIDE SEQUENCE</scope>
    <source>
        <strain evidence="3">Expedition CK06-06</strain>
    </source>
</reference>
<dbReference type="InterPro" id="IPR003395">
    <property type="entry name" value="RecF/RecN/SMC_N"/>
</dbReference>
<dbReference type="InterPro" id="IPR027417">
    <property type="entry name" value="P-loop_NTPase"/>
</dbReference>
<accession>X1V1G8</accession>
<protein>
    <recommendedName>
        <fullName evidence="2">RecF/RecN/SMC N-terminal domain-containing protein</fullName>
    </recommendedName>
</protein>
<evidence type="ECO:0000256" key="1">
    <source>
        <dbReference type="ARBA" id="ARBA00023054"/>
    </source>
</evidence>
<dbReference type="GO" id="GO:0000724">
    <property type="term" value="P:double-strand break repair via homologous recombination"/>
    <property type="evidence" value="ECO:0007669"/>
    <property type="project" value="TreeGrafter"/>
</dbReference>
<keyword evidence="1" id="KW-0175">Coiled coil</keyword>
<dbReference type="SUPFAM" id="SSF52540">
    <property type="entry name" value="P-loop containing nucleoside triphosphate hydrolases"/>
    <property type="match status" value="1"/>
</dbReference>
<name>X1V1G8_9ZZZZ</name>
<dbReference type="PANTHER" id="PTHR45916:SF1">
    <property type="entry name" value="STRUCTURAL MAINTENANCE OF CHROMOSOMES PROTEIN 5"/>
    <property type="match status" value="1"/>
</dbReference>
<organism evidence="3">
    <name type="scientific">marine sediment metagenome</name>
    <dbReference type="NCBI Taxonomy" id="412755"/>
    <lineage>
        <taxon>unclassified sequences</taxon>
        <taxon>metagenomes</taxon>
        <taxon>ecological metagenomes</taxon>
    </lineage>
</organism>
<dbReference type="Gene3D" id="3.40.50.300">
    <property type="entry name" value="P-loop containing nucleotide triphosphate hydrolases"/>
    <property type="match status" value="1"/>
</dbReference>
<dbReference type="GO" id="GO:0003697">
    <property type="term" value="F:single-stranded DNA binding"/>
    <property type="evidence" value="ECO:0007669"/>
    <property type="project" value="TreeGrafter"/>
</dbReference>
<feature type="non-terminal residue" evidence="3">
    <location>
        <position position="84"/>
    </location>
</feature>
<dbReference type="GO" id="GO:0005634">
    <property type="term" value="C:nucleus"/>
    <property type="evidence" value="ECO:0007669"/>
    <property type="project" value="TreeGrafter"/>
</dbReference>
<evidence type="ECO:0000259" key="2">
    <source>
        <dbReference type="Pfam" id="PF02463"/>
    </source>
</evidence>
<dbReference type="PANTHER" id="PTHR45916">
    <property type="entry name" value="STRUCTURAL MAINTENANCE OF CHROMOSOMES PROTEIN 5"/>
    <property type="match status" value="1"/>
</dbReference>
<feature type="domain" description="RecF/RecN/SMC N-terminal" evidence="2">
    <location>
        <begin position="3"/>
        <end position="81"/>
    </location>
</feature>
<dbReference type="AlphaFoldDB" id="X1V1G8"/>